<evidence type="ECO:0000313" key="10">
    <source>
        <dbReference type="Proteomes" id="UP000285820"/>
    </source>
</evidence>
<evidence type="ECO:0000313" key="9">
    <source>
        <dbReference type="Proteomes" id="UP000283738"/>
    </source>
</evidence>
<keyword evidence="1" id="KW-0812">Transmembrane</keyword>
<accession>A0A173UTB5</accession>
<dbReference type="EMBL" id="QRTF01000001">
    <property type="protein sequence ID" value="RGQ55924.1"/>
    <property type="molecule type" value="Genomic_DNA"/>
</dbReference>
<organism evidence="3 7">
    <name type="scientific">Roseburia inulinivorans</name>
    <dbReference type="NCBI Taxonomy" id="360807"/>
    <lineage>
        <taxon>Bacteria</taxon>
        <taxon>Bacillati</taxon>
        <taxon>Bacillota</taxon>
        <taxon>Clostridia</taxon>
        <taxon>Lachnospirales</taxon>
        <taxon>Lachnospiraceae</taxon>
        <taxon>Roseburia</taxon>
    </lineage>
</organism>
<evidence type="ECO:0000313" key="6">
    <source>
        <dbReference type="EMBL" id="RHA88728.1"/>
    </source>
</evidence>
<gene>
    <name evidence="6" type="ORF">DW914_08640</name>
    <name evidence="5" type="ORF">DWY29_03450</name>
    <name evidence="4" type="ORF">DWY96_01005</name>
    <name evidence="3" type="ORF">ERS852444_02266</name>
</gene>
<feature type="transmembrane region" description="Helical" evidence="1">
    <location>
        <begin position="83"/>
        <end position="110"/>
    </location>
</feature>
<dbReference type="Proteomes" id="UP000283738">
    <property type="component" value="Unassembled WGS sequence"/>
</dbReference>
<feature type="domain" description="DUF1468" evidence="2">
    <location>
        <begin position="14"/>
        <end position="147"/>
    </location>
</feature>
<dbReference type="EMBL" id="QRUN01000003">
    <property type="protein sequence ID" value="RGR70326.1"/>
    <property type="molecule type" value="Genomic_DNA"/>
</dbReference>
<evidence type="ECO:0000256" key="1">
    <source>
        <dbReference type="SAM" id="Phobius"/>
    </source>
</evidence>
<dbReference type="EMBL" id="QSFX01000013">
    <property type="protein sequence ID" value="RHA88728.1"/>
    <property type="molecule type" value="Genomic_DNA"/>
</dbReference>
<dbReference type="Proteomes" id="UP000285820">
    <property type="component" value="Unassembled WGS sequence"/>
</dbReference>
<dbReference type="EMBL" id="CYXX01000017">
    <property type="protein sequence ID" value="CUN18064.1"/>
    <property type="molecule type" value="Genomic_DNA"/>
</dbReference>
<dbReference type="Proteomes" id="UP000095453">
    <property type="component" value="Unassembled WGS sequence"/>
</dbReference>
<evidence type="ECO:0000259" key="2">
    <source>
        <dbReference type="Pfam" id="PF07331"/>
    </source>
</evidence>
<dbReference type="Proteomes" id="UP000283492">
    <property type="component" value="Unassembled WGS sequence"/>
</dbReference>
<name>A0A173UTB5_9FIRM</name>
<dbReference type="InterPro" id="IPR009936">
    <property type="entry name" value="DUF1468"/>
</dbReference>
<feature type="transmembrane region" description="Helical" evidence="1">
    <location>
        <begin position="43"/>
        <end position="62"/>
    </location>
</feature>
<feature type="transmembrane region" description="Helical" evidence="1">
    <location>
        <begin position="9"/>
        <end position="31"/>
    </location>
</feature>
<keyword evidence="1" id="KW-1133">Transmembrane helix</keyword>
<keyword evidence="1" id="KW-0472">Membrane</keyword>
<evidence type="ECO:0000313" key="3">
    <source>
        <dbReference type="EMBL" id="CUN18064.1"/>
    </source>
</evidence>
<evidence type="ECO:0000313" key="7">
    <source>
        <dbReference type="Proteomes" id="UP000095453"/>
    </source>
</evidence>
<evidence type="ECO:0000313" key="8">
    <source>
        <dbReference type="Proteomes" id="UP000283492"/>
    </source>
</evidence>
<dbReference type="RefSeq" id="WP_055170069.1">
    <property type="nucleotide sequence ID" value="NZ_CABJFX010000013.1"/>
</dbReference>
<dbReference type="AlphaFoldDB" id="A0A173UTB5"/>
<reference evidence="3 7" key="1">
    <citation type="submission" date="2015-09" db="EMBL/GenBank/DDBJ databases">
        <authorList>
            <consortium name="Pathogen Informatics"/>
        </authorList>
    </citation>
    <scope>NUCLEOTIDE SEQUENCE [LARGE SCALE GENOMIC DNA]</scope>
    <source>
        <strain evidence="3 7">2789STDY5608887</strain>
    </source>
</reference>
<evidence type="ECO:0000313" key="4">
    <source>
        <dbReference type="EMBL" id="RGQ55924.1"/>
    </source>
</evidence>
<reference evidence="8 9" key="2">
    <citation type="submission" date="2018-08" db="EMBL/GenBank/DDBJ databases">
        <title>A genome reference for cultivated species of the human gut microbiota.</title>
        <authorList>
            <person name="Zou Y."/>
            <person name="Xue W."/>
            <person name="Luo G."/>
        </authorList>
    </citation>
    <scope>NUCLEOTIDE SEQUENCE [LARGE SCALE GENOMIC DNA]</scope>
    <source>
        <strain evidence="5 10">AF24-4</strain>
        <strain evidence="4 9">AF28-15</strain>
        <strain evidence="6 8">AM42-1AC</strain>
    </source>
</reference>
<protein>
    <submittedName>
        <fullName evidence="3 4">Tripartite tricarboxylate transporter TctB family</fullName>
    </submittedName>
</protein>
<dbReference type="Pfam" id="PF07331">
    <property type="entry name" value="TctB"/>
    <property type="match status" value="1"/>
</dbReference>
<feature type="transmembrane region" description="Helical" evidence="1">
    <location>
        <begin position="122"/>
        <end position="142"/>
    </location>
</feature>
<sequence>MEIKYKSNLAAGIVSIILGVICIILVPLQIAEDYSATYGITSRTIPCAIGVLWIVCGVVLLIQSLILKKDTVKTLIVGKELKALAYMAMLLIYSILFKRSFLISTILLGVATLAMTGTKKKLYYVIVIAMVVVLYLLFAKVLHIQLP</sequence>
<proteinExistence type="predicted"/>
<evidence type="ECO:0000313" key="5">
    <source>
        <dbReference type="EMBL" id="RGR70326.1"/>
    </source>
</evidence>